<accession>H2CCY9</accession>
<dbReference type="Proteomes" id="UP000005737">
    <property type="component" value="Unassembled WGS sequence"/>
</dbReference>
<sequence>MKGPIATADSHEVRSRLVQILLLCSGCLLSAQLLADRPEDQYVQIFYRTDLNGEIDNDEEGVRGLQPYGRYQSRGRHLCLNSDCIVSIHHGRLDRANPADRPESEKDSGDRLGRIKESNLFDLFVPLPGTASTTPIQDDYFSARTLRPGEHRRQRLGSLHLLFYSLPDCSHESTALLNQVYRSQADADLFVVFLPDSVAGTCLQFESPENPYHSLYDPPEKQTARTLFLSRSDRFRYYRDRRGSYRCSVSAPHLARIRLHFRGRQLLGVEAAEERFRESERMYPL</sequence>
<protein>
    <submittedName>
        <fullName evidence="1">Uncharacterized protein</fullName>
    </submittedName>
</protein>
<dbReference type="EMBL" id="JH597773">
    <property type="protein sequence ID" value="EHQ06459.1"/>
    <property type="molecule type" value="Genomic_DNA"/>
</dbReference>
<proteinExistence type="predicted"/>
<dbReference type="HOGENOM" id="CLU_975906_0_0_12"/>
<organism evidence="1 2">
    <name type="scientific">Leptonema illini DSM 21528</name>
    <dbReference type="NCBI Taxonomy" id="929563"/>
    <lineage>
        <taxon>Bacteria</taxon>
        <taxon>Pseudomonadati</taxon>
        <taxon>Spirochaetota</taxon>
        <taxon>Spirochaetia</taxon>
        <taxon>Leptospirales</taxon>
        <taxon>Leptospiraceae</taxon>
        <taxon>Leptonema</taxon>
    </lineage>
</organism>
<evidence type="ECO:0000313" key="2">
    <source>
        <dbReference type="Proteomes" id="UP000005737"/>
    </source>
</evidence>
<reference evidence="1 2" key="1">
    <citation type="submission" date="2011-10" db="EMBL/GenBank/DDBJ databases">
        <title>The Improved High-Quality Draft genome of Leptonema illini DSM 21528.</title>
        <authorList>
            <consortium name="US DOE Joint Genome Institute (JGI-PGF)"/>
            <person name="Lucas S."/>
            <person name="Copeland A."/>
            <person name="Lapidus A."/>
            <person name="Glavina del Rio T."/>
            <person name="Dalin E."/>
            <person name="Tice H."/>
            <person name="Bruce D."/>
            <person name="Goodwin L."/>
            <person name="Pitluck S."/>
            <person name="Peters L."/>
            <person name="Mikhailova N."/>
            <person name="Held B."/>
            <person name="Kyrpides N."/>
            <person name="Mavromatis K."/>
            <person name="Ivanova N."/>
            <person name="Markowitz V."/>
            <person name="Cheng J.-F."/>
            <person name="Hugenholtz P."/>
            <person name="Woyke T."/>
            <person name="Wu D."/>
            <person name="Gronow S."/>
            <person name="Wellnitz S."/>
            <person name="Brambilla E.-M."/>
            <person name="Klenk H.-P."/>
            <person name="Eisen J.A."/>
        </authorList>
    </citation>
    <scope>NUCLEOTIDE SEQUENCE [LARGE SCALE GENOMIC DNA]</scope>
    <source>
        <strain evidence="1 2">DSM 21528</strain>
    </source>
</reference>
<keyword evidence="2" id="KW-1185">Reference proteome</keyword>
<gene>
    <name evidence="1" type="ORF">Lepil_1776</name>
</gene>
<dbReference type="AlphaFoldDB" id="H2CCY9"/>
<dbReference type="STRING" id="183.GCA_002009735_02909"/>
<name>H2CCY9_9LEPT</name>
<evidence type="ECO:0000313" key="1">
    <source>
        <dbReference type="EMBL" id="EHQ06459.1"/>
    </source>
</evidence>